<dbReference type="HOGENOM" id="CLU_013093_1_0_1"/>
<dbReference type="InterPro" id="IPR000111">
    <property type="entry name" value="Glyco_hydro_27/36_CS"/>
</dbReference>
<dbReference type="InterPro" id="IPR017853">
    <property type="entry name" value="GH"/>
</dbReference>
<dbReference type="Gene3D" id="2.60.40.1180">
    <property type="entry name" value="Golgi alpha-mannosidase II"/>
    <property type="match status" value="1"/>
</dbReference>
<dbReference type="PROSITE" id="PS00512">
    <property type="entry name" value="ALPHA_GALACTOSIDASE"/>
    <property type="match status" value="1"/>
</dbReference>
<reference evidence="12 13" key="1">
    <citation type="submission" date="2014-04" db="EMBL/GenBank/DDBJ databases">
        <authorList>
            <consortium name="DOE Joint Genome Institute"/>
            <person name="Kuo A."/>
            <person name="Martino E."/>
            <person name="Perotto S."/>
            <person name="Kohler A."/>
            <person name="Nagy L.G."/>
            <person name="Floudas D."/>
            <person name="Copeland A."/>
            <person name="Barry K.W."/>
            <person name="Cichocki N."/>
            <person name="Veneault-Fourrey C."/>
            <person name="LaButti K."/>
            <person name="Lindquist E.A."/>
            <person name="Lipzen A."/>
            <person name="Lundell T."/>
            <person name="Morin E."/>
            <person name="Murat C."/>
            <person name="Sun H."/>
            <person name="Tunlid A."/>
            <person name="Henrissat B."/>
            <person name="Grigoriev I.V."/>
            <person name="Hibbett D.S."/>
            <person name="Martin F."/>
            <person name="Nordberg H.P."/>
            <person name="Cantor M.N."/>
            <person name="Hua S.X."/>
        </authorList>
    </citation>
    <scope>NUCLEOTIDE SEQUENCE [LARGE SCALE GENOMIC DNA]</scope>
    <source>
        <strain evidence="12 13">Zn</strain>
    </source>
</reference>
<comment type="catalytic activity">
    <reaction evidence="1 9">
        <text>Hydrolysis of terminal, non-reducing alpha-D-galactose residues in alpha-D-galactosides, including galactose oligosaccharides, galactomannans and galactolipids.</text>
        <dbReference type="EC" id="3.2.1.22"/>
    </reaction>
</comment>
<dbReference type="Proteomes" id="UP000054321">
    <property type="component" value="Unassembled WGS sequence"/>
</dbReference>
<dbReference type="GO" id="GO:0004557">
    <property type="term" value="F:alpha-galactosidase activity"/>
    <property type="evidence" value="ECO:0007669"/>
    <property type="project" value="UniProtKB-EC"/>
</dbReference>
<dbReference type="PANTHER" id="PTHR11452">
    <property type="entry name" value="ALPHA-GALACTOSIDASE/ALPHA-N-ACETYLGALACTOSAMINIDASE"/>
    <property type="match status" value="1"/>
</dbReference>
<dbReference type="STRING" id="913774.A0A0C3C7L9"/>
<evidence type="ECO:0000256" key="8">
    <source>
        <dbReference type="ARBA" id="ARBA00023295"/>
    </source>
</evidence>
<evidence type="ECO:0000256" key="5">
    <source>
        <dbReference type="ARBA" id="ARBA00022729"/>
    </source>
</evidence>
<dbReference type="InterPro" id="IPR002241">
    <property type="entry name" value="Glyco_hydro_27"/>
</dbReference>
<dbReference type="Pfam" id="PF17801">
    <property type="entry name" value="Melibiase_C"/>
    <property type="match status" value="1"/>
</dbReference>
<dbReference type="Gene3D" id="3.20.20.70">
    <property type="entry name" value="Aldolase class I"/>
    <property type="match status" value="1"/>
</dbReference>
<feature type="domain" description="Alpha galactosidase C-terminal" evidence="11">
    <location>
        <begin position="360"/>
        <end position="430"/>
    </location>
</feature>
<dbReference type="FunFam" id="3.20.20.70:FF:000202">
    <property type="entry name" value="Alpha-galactosidase"/>
    <property type="match status" value="1"/>
</dbReference>
<comment type="similarity">
    <text evidence="3 9">Belongs to the glycosyl hydrolase 27 family.</text>
</comment>
<evidence type="ECO:0000256" key="7">
    <source>
        <dbReference type="ARBA" id="ARBA00023157"/>
    </source>
</evidence>
<keyword evidence="8 9" id="KW-0326">Glycosidase</keyword>
<evidence type="ECO:0000313" key="12">
    <source>
        <dbReference type="EMBL" id="KIM94923.1"/>
    </source>
</evidence>
<feature type="signal peptide" evidence="10">
    <location>
        <begin position="1"/>
        <end position="21"/>
    </location>
</feature>
<evidence type="ECO:0000256" key="6">
    <source>
        <dbReference type="ARBA" id="ARBA00022801"/>
    </source>
</evidence>
<sequence>MVLRKSLFFAAVASLYSGGRAVDNGLAVTPQMGWDNWNSFGCAVSETLLLNTAQLIVDYGLKDLGYHYVILDDCWSAGRDASNNNSLIADPTKFPNGMKAVADAVHALGLGFGMYSSAGKYTCGGYAGSQGFETVDANTFASWGVDYLKYDNCYNQGQAGNQLISYTRQVVSDYSMMQANHARYATMANALNETGRPILYSLCNWGEDYPWNWGSTIANSWRITGDVYDSWDEPDARCPCDGPDAWNCGLPGFHCSVTNIMNKASFVVSKAQPGAWNDLDMLEVGNGAMSDAEYVAHFSLWAAVKSPLILGNDIRVITPADLALLSNPAVIAVNQDPSGSSAARKWLYATNGTDAYGGASIQLWSGNLKSTTGGDQNDVVVVLINGNNDTTVMNATLADIFVDNGPAGTAAQVKMSWEVRDLWANRMSDAEAQAIITASSAAGNATTGYNATRVGAGRYNATKTSYAEGLANNDPLLLGKVSTTVQPSGTIIATVDPHGAAMFRLRALPTGKKDEL</sequence>
<dbReference type="InterPro" id="IPR041233">
    <property type="entry name" value="Melibiase_C"/>
</dbReference>
<accession>A0A0C3C7L9</accession>
<keyword evidence="6 9" id="KW-0378">Hydrolase</keyword>
<dbReference type="AlphaFoldDB" id="A0A0C3C7L9"/>
<evidence type="ECO:0000256" key="10">
    <source>
        <dbReference type="SAM" id="SignalP"/>
    </source>
</evidence>
<dbReference type="PRINTS" id="PR00740">
    <property type="entry name" value="GLHYDRLASE27"/>
</dbReference>
<evidence type="ECO:0000259" key="11">
    <source>
        <dbReference type="Pfam" id="PF17801"/>
    </source>
</evidence>
<evidence type="ECO:0000256" key="9">
    <source>
        <dbReference type="RuleBase" id="RU361168"/>
    </source>
</evidence>
<gene>
    <name evidence="12" type="ORF">OIDMADRAFT_206728</name>
</gene>
<evidence type="ECO:0000313" key="13">
    <source>
        <dbReference type="Proteomes" id="UP000054321"/>
    </source>
</evidence>
<dbReference type="InterPro" id="IPR013785">
    <property type="entry name" value="Aldolase_TIM"/>
</dbReference>
<comment type="function">
    <text evidence="2">Hydrolyzes a variety of simple alpha-D-galactoside as well as more complex molecules such as oligosaccharides and polysaccharides.</text>
</comment>
<dbReference type="InParanoid" id="A0A0C3C7L9"/>
<feature type="chain" id="PRO_5002162193" description="Alpha-galactosidase" evidence="10">
    <location>
        <begin position="22"/>
        <end position="516"/>
    </location>
</feature>
<dbReference type="EC" id="3.2.1.22" evidence="4 9"/>
<dbReference type="CDD" id="cd14792">
    <property type="entry name" value="GH27"/>
    <property type="match status" value="1"/>
</dbReference>
<dbReference type="GO" id="GO:0005995">
    <property type="term" value="P:melibiose catabolic process"/>
    <property type="evidence" value="ECO:0007669"/>
    <property type="project" value="UniProtKB-ARBA"/>
</dbReference>
<keyword evidence="7 9" id="KW-1015">Disulfide bond</keyword>
<evidence type="ECO:0000256" key="1">
    <source>
        <dbReference type="ARBA" id="ARBA00001255"/>
    </source>
</evidence>
<dbReference type="SUPFAM" id="SSF51011">
    <property type="entry name" value="Glycosyl hydrolase domain"/>
    <property type="match status" value="1"/>
</dbReference>
<organism evidence="12 13">
    <name type="scientific">Oidiodendron maius (strain Zn)</name>
    <dbReference type="NCBI Taxonomy" id="913774"/>
    <lineage>
        <taxon>Eukaryota</taxon>
        <taxon>Fungi</taxon>
        <taxon>Dikarya</taxon>
        <taxon>Ascomycota</taxon>
        <taxon>Pezizomycotina</taxon>
        <taxon>Leotiomycetes</taxon>
        <taxon>Leotiomycetes incertae sedis</taxon>
        <taxon>Myxotrichaceae</taxon>
        <taxon>Oidiodendron</taxon>
    </lineage>
</organism>
<dbReference type="Pfam" id="PF16499">
    <property type="entry name" value="Melibiase_2"/>
    <property type="match status" value="2"/>
</dbReference>
<name>A0A0C3C7L9_OIDMZ</name>
<dbReference type="PANTHER" id="PTHR11452:SF75">
    <property type="entry name" value="ALPHA-GALACTOSIDASE MEL1"/>
    <property type="match status" value="1"/>
</dbReference>
<dbReference type="OrthoDB" id="5795902at2759"/>
<keyword evidence="13" id="KW-1185">Reference proteome</keyword>
<reference evidence="13" key="2">
    <citation type="submission" date="2015-01" db="EMBL/GenBank/DDBJ databases">
        <title>Evolutionary Origins and Diversification of the Mycorrhizal Mutualists.</title>
        <authorList>
            <consortium name="DOE Joint Genome Institute"/>
            <consortium name="Mycorrhizal Genomics Consortium"/>
            <person name="Kohler A."/>
            <person name="Kuo A."/>
            <person name="Nagy L.G."/>
            <person name="Floudas D."/>
            <person name="Copeland A."/>
            <person name="Barry K.W."/>
            <person name="Cichocki N."/>
            <person name="Veneault-Fourrey C."/>
            <person name="LaButti K."/>
            <person name="Lindquist E.A."/>
            <person name="Lipzen A."/>
            <person name="Lundell T."/>
            <person name="Morin E."/>
            <person name="Murat C."/>
            <person name="Riley R."/>
            <person name="Ohm R."/>
            <person name="Sun H."/>
            <person name="Tunlid A."/>
            <person name="Henrissat B."/>
            <person name="Grigoriev I.V."/>
            <person name="Hibbett D.S."/>
            <person name="Martin F."/>
        </authorList>
    </citation>
    <scope>NUCLEOTIDE SEQUENCE [LARGE SCALE GENOMIC DNA]</scope>
    <source>
        <strain evidence="13">Zn</strain>
    </source>
</reference>
<evidence type="ECO:0000256" key="3">
    <source>
        <dbReference type="ARBA" id="ARBA00009743"/>
    </source>
</evidence>
<dbReference type="InterPro" id="IPR013780">
    <property type="entry name" value="Glyco_hydro_b"/>
</dbReference>
<dbReference type="SUPFAM" id="SSF51445">
    <property type="entry name" value="(Trans)glycosidases"/>
    <property type="match status" value="1"/>
</dbReference>
<dbReference type="EMBL" id="KN832888">
    <property type="protein sequence ID" value="KIM94923.1"/>
    <property type="molecule type" value="Genomic_DNA"/>
</dbReference>
<keyword evidence="5 10" id="KW-0732">Signal</keyword>
<proteinExistence type="inferred from homology"/>
<evidence type="ECO:0000256" key="2">
    <source>
        <dbReference type="ARBA" id="ARBA00003969"/>
    </source>
</evidence>
<evidence type="ECO:0000256" key="4">
    <source>
        <dbReference type="ARBA" id="ARBA00012755"/>
    </source>
</evidence>
<protein>
    <recommendedName>
        <fullName evidence="4 9">Alpha-galactosidase</fullName>
        <ecNumber evidence="4 9">3.2.1.22</ecNumber>
    </recommendedName>
    <alternativeName>
        <fullName evidence="9">Melibiase</fullName>
    </alternativeName>
</protein>